<dbReference type="Proteomes" id="UP000694906">
    <property type="component" value="Unplaced"/>
</dbReference>
<accession>A0AAX6P0Q3</accession>
<gene>
    <name evidence="3" type="primary">Fam217b</name>
</gene>
<dbReference type="PANTHER" id="PTHR22145:SF3">
    <property type="entry name" value="PROTEIN FAM217B"/>
    <property type="match status" value="1"/>
</dbReference>
<feature type="region of interest" description="Disordered" evidence="1">
    <location>
        <begin position="328"/>
        <end position="457"/>
    </location>
</feature>
<dbReference type="Pfam" id="PF15344">
    <property type="entry name" value="FAM217"/>
    <property type="match status" value="1"/>
</dbReference>
<feature type="region of interest" description="Disordered" evidence="1">
    <location>
        <begin position="137"/>
        <end position="165"/>
    </location>
</feature>
<evidence type="ECO:0000313" key="2">
    <source>
        <dbReference type="Proteomes" id="UP000694906"/>
    </source>
</evidence>
<feature type="compositionally biased region" description="Basic residues" evidence="1">
    <location>
        <begin position="417"/>
        <end position="429"/>
    </location>
</feature>
<dbReference type="CTD" id="63939"/>
<feature type="region of interest" description="Disordered" evidence="1">
    <location>
        <begin position="219"/>
        <end position="242"/>
    </location>
</feature>
<dbReference type="PANTHER" id="PTHR22145">
    <property type="entry name" value="SI:CH211-266K22.6"/>
    <property type="match status" value="1"/>
</dbReference>
<protein>
    <submittedName>
        <fullName evidence="3">Protein FAM217B isoform X1</fullName>
    </submittedName>
</protein>
<organism evidence="2 3">
    <name type="scientific">Heterocephalus glaber</name>
    <name type="common">Naked mole rat</name>
    <dbReference type="NCBI Taxonomy" id="10181"/>
    <lineage>
        <taxon>Eukaryota</taxon>
        <taxon>Metazoa</taxon>
        <taxon>Chordata</taxon>
        <taxon>Craniata</taxon>
        <taxon>Vertebrata</taxon>
        <taxon>Euteleostomi</taxon>
        <taxon>Mammalia</taxon>
        <taxon>Eutheria</taxon>
        <taxon>Euarchontoglires</taxon>
        <taxon>Glires</taxon>
        <taxon>Rodentia</taxon>
        <taxon>Hystricomorpha</taxon>
        <taxon>Bathyergidae</taxon>
        <taxon>Heterocephalus</taxon>
    </lineage>
</organism>
<proteinExistence type="predicted"/>
<keyword evidence="2" id="KW-1185">Reference proteome</keyword>
<reference evidence="3" key="1">
    <citation type="submission" date="2025-08" db="UniProtKB">
        <authorList>
            <consortium name="RefSeq"/>
        </authorList>
    </citation>
    <scope>IDENTIFICATION</scope>
</reference>
<sequence>MEKRSIQFLVGAPGLGSSDVGVSAVCGIIDQSLQRETIIQYVTCINRMFSSQIQPGEMSSGDAEYFANIKGVKKSPSSLSYSNRSSKNILNTTEKTVHQTFDDDRPCNFFKKRSRVNESHQKNSFLFHSNMNAGPSWNKVQLSKDSSGKRHSKSQVPHLSSGLRGSLVGVSQPAAEKLKEGFLPEGKPEGNVLSSMCQGASGNKLFLDFQSMKIIKEGADEDSASDLSDSERMPIPPPPLTPPDLNLRAEEIDPIYFDLHPSQSHAKPEYCYPDFLPPPFSSWNLREMAVLLNTEYEAEPRARGFLGKYINRLLQLEWLQIQTVQGEKGKGSKARPLAAQGAPGALKSPGRSKLIASGLSKPLPHLEGASKSGPAQKQGFRFEETRPSYYAFETSPRSPEASTRLHPLQQTPEMRTKEKKKKSSKSTKMQHRDFSCSDSSSKLEASGNIRVPEQPATILDSCRTQAHGNLKKKGTANSCAHTTISSEKKLKTNGAKQNSYKLK</sequence>
<evidence type="ECO:0000256" key="1">
    <source>
        <dbReference type="SAM" id="MobiDB-lite"/>
    </source>
</evidence>
<dbReference type="AlphaFoldDB" id="A0AAX6P0Q3"/>
<evidence type="ECO:0000313" key="3">
    <source>
        <dbReference type="RefSeq" id="XP_004841037.2"/>
    </source>
</evidence>
<name>A0AAX6P0Q3_HETGA</name>
<dbReference type="GeneID" id="101724258"/>
<dbReference type="InterPro" id="IPR029266">
    <property type="entry name" value="FAM217"/>
</dbReference>
<dbReference type="KEGG" id="hgl:101724258"/>
<dbReference type="RefSeq" id="XP_004841037.2">
    <property type="nucleotide sequence ID" value="XM_004840980.3"/>
</dbReference>